<feature type="compositionally biased region" description="Pro residues" evidence="8">
    <location>
        <begin position="532"/>
        <end position="555"/>
    </location>
</feature>
<feature type="domain" description="ABC transporter" evidence="10">
    <location>
        <begin position="275"/>
        <end position="505"/>
    </location>
</feature>
<keyword evidence="4" id="KW-0547">Nucleotide-binding</keyword>
<evidence type="ECO:0000256" key="3">
    <source>
        <dbReference type="ARBA" id="ARBA00022692"/>
    </source>
</evidence>
<reference evidence="13" key="1">
    <citation type="journal article" date="2019" name="Int. J. Syst. Evol. Microbiol.">
        <title>The Global Catalogue of Microorganisms (GCM) 10K type strain sequencing project: providing services to taxonomists for standard genome sequencing and annotation.</title>
        <authorList>
            <consortium name="The Broad Institute Genomics Platform"/>
            <consortium name="The Broad Institute Genome Sequencing Center for Infectious Disease"/>
            <person name="Wu L."/>
            <person name="Ma J."/>
        </authorList>
    </citation>
    <scope>NUCLEOTIDE SEQUENCE [LARGE SCALE GENOMIC DNA]</scope>
    <source>
        <strain evidence="13">CCM 7435</strain>
    </source>
</reference>
<dbReference type="Pfam" id="PF00005">
    <property type="entry name" value="ABC_tran"/>
    <property type="match status" value="2"/>
</dbReference>
<dbReference type="Proteomes" id="UP001597299">
    <property type="component" value="Unassembled WGS sequence"/>
</dbReference>
<dbReference type="SUPFAM" id="SSF52540">
    <property type="entry name" value="P-loop containing nucleoside triphosphate hydrolases"/>
    <property type="match status" value="2"/>
</dbReference>
<dbReference type="InterPro" id="IPR003439">
    <property type="entry name" value="ABC_transporter-like_ATP-bd"/>
</dbReference>
<feature type="domain" description="ABC transmembrane type-2" evidence="11">
    <location>
        <begin position="710"/>
        <end position="940"/>
    </location>
</feature>
<feature type="region of interest" description="Disordered" evidence="8">
    <location>
        <begin position="519"/>
        <end position="565"/>
    </location>
</feature>
<dbReference type="CDD" id="cd03230">
    <property type="entry name" value="ABC_DR_subfamily_A"/>
    <property type="match status" value="2"/>
</dbReference>
<dbReference type="RefSeq" id="WP_213353636.1">
    <property type="nucleotide sequence ID" value="NZ_JAHBGB010000037.1"/>
</dbReference>
<dbReference type="PANTHER" id="PTHR43038">
    <property type="entry name" value="ATP-BINDING CASSETTE, SUB-FAMILY H, MEMBER 1"/>
    <property type="match status" value="1"/>
</dbReference>
<dbReference type="InterPro" id="IPR027417">
    <property type="entry name" value="P-loop_NTPase"/>
</dbReference>
<dbReference type="Gene3D" id="3.40.50.300">
    <property type="entry name" value="P-loop containing nucleotide triphosphate hydrolases"/>
    <property type="match status" value="2"/>
</dbReference>
<evidence type="ECO:0000256" key="4">
    <source>
        <dbReference type="ARBA" id="ARBA00022741"/>
    </source>
</evidence>
<gene>
    <name evidence="12" type="primary">rbbA</name>
    <name evidence="12" type="ORF">ACFSNC_19610</name>
</gene>
<feature type="transmembrane region" description="Helical" evidence="9">
    <location>
        <begin position="589"/>
        <end position="609"/>
    </location>
</feature>
<organism evidence="12 13">
    <name type="scientific">Ancylobacter oerskovii</name>
    <dbReference type="NCBI Taxonomy" id="459519"/>
    <lineage>
        <taxon>Bacteria</taxon>
        <taxon>Pseudomonadati</taxon>
        <taxon>Pseudomonadota</taxon>
        <taxon>Alphaproteobacteria</taxon>
        <taxon>Hyphomicrobiales</taxon>
        <taxon>Xanthobacteraceae</taxon>
        <taxon>Ancylobacter</taxon>
    </lineage>
</organism>
<keyword evidence="3 9" id="KW-0812">Transmembrane</keyword>
<evidence type="ECO:0000256" key="6">
    <source>
        <dbReference type="ARBA" id="ARBA00022989"/>
    </source>
</evidence>
<evidence type="ECO:0000256" key="2">
    <source>
        <dbReference type="ARBA" id="ARBA00005417"/>
    </source>
</evidence>
<dbReference type="SMART" id="SM00382">
    <property type="entry name" value="AAA"/>
    <property type="match status" value="2"/>
</dbReference>
<feature type="domain" description="ABC transporter" evidence="10">
    <location>
        <begin position="10"/>
        <end position="245"/>
    </location>
</feature>
<evidence type="ECO:0000313" key="12">
    <source>
        <dbReference type="EMBL" id="MFD2142620.1"/>
    </source>
</evidence>
<protein>
    <submittedName>
        <fullName evidence="12">Ribosome-associated ATPase/putative transporter RbbA</fullName>
    </submittedName>
</protein>
<dbReference type="InterPro" id="IPR047651">
    <property type="entry name" value="ABC2_perm_RbbA"/>
</dbReference>
<feature type="transmembrane region" description="Helical" evidence="9">
    <location>
        <begin position="884"/>
        <end position="906"/>
    </location>
</feature>
<feature type="transmembrane region" description="Helical" evidence="9">
    <location>
        <begin position="853"/>
        <end position="872"/>
    </location>
</feature>
<evidence type="ECO:0000256" key="7">
    <source>
        <dbReference type="ARBA" id="ARBA00023136"/>
    </source>
</evidence>
<feature type="transmembrane region" description="Helical" evidence="9">
    <location>
        <begin position="825"/>
        <end position="847"/>
    </location>
</feature>
<name>A0ABW4Z253_9HYPH</name>
<dbReference type="PANTHER" id="PTHR43038:SF4">
    <property type="entry name" value="RIBOSOME-ASSOCIATED ATPASE"/>
    <property type="match status" value="1"/>
</dbReference>
<evidence type="ECO:0000313" key="13">
    <source>
        <dbReference type="Proteomes" id="UP001597299"/>
    </source>
</evidence>
<feature type="compositionally biased region" description="Low complexity" evidence="8">
    <location>
        <begin position="519"/>
        <end position="531"/>
    </location>
</feature>
<keyword evidence="5" id="KW-0067">ATP-binding</keyword>
<dbReference type="InterPro" id="IPR047817">
    <property type="entry name" value="ABC2_TM_bact-type"/>
</dbReference>
<keyword evidence="6 9" id="KW-1133">Transmembrane helix</keyword>
<evidence type="ECO:0000256" key="8">
    <source>
        <dbReference type="SAM" id="MobiDB-lite"/>
    </source>
</evidence>
<evidence type="ECO:0000259" key="11">
    <source>
        <dbReference type="PROSITE" id="PS51012"/>
    </source>
</evidence>
<dbReference type="PROSITE" id="PS51012">
    <property type="entry name" value="ABC_TM2"/>
    <property type="match status" value="1"/>
</dbReference>
<evidence type="ECO:0000259" key="10">
    <source>
        <dbReference type="PROSITE" id="PS50893"/>
    </source>
</evidence>
<dbReference type="Pfam" id="PF12698">
    <property type="entry name" value="ABC2_membrane_3"/>
    <property type="match status" value="1"/>
</dbReference>
<evidence type="ECO:0000256" key="1">
    <source>
        <dbReference type="ARBA" id="ARBA00004141"/>
    </source>
</evidence>
<dbReference type="InterPro" id="IPR017871">
    <property type="entry name" value="ABC_transporter-like_CS"/>
</dbReference>
<dbReference type="PROSITE" id="PS00211">
    <property type="entry name" value="ABC_TRANSPORTER_1"/>
    <property type="match status" value="1"/>
</dbReference>
<dbReference type="InterPro" id="IPR013525">
    <property type="entry name" value="ABC2_TM"/>
</dbReference>
<comment type="subcellular location">
    <subcellularLocation>
        <location evidence="1">Membrane</location>
        <topology evidence="1">Multi-pass membrane protein</topology>
    </subcellularLocation>
</comment>
<feature type="compositionally biased region" description="Low complexity" evidence="8">
    <location>
        <begin position="556"/>
        <end position="565"/>
    </location>
</feature>
<evidence type="ECO:0000256" key="9">
    <source>
        <dbReference type="SAM" id="Phobius"/>
    </source>
</evidence>
<dbReference type="NCBIfam" id="NF033858">
    <property type="entry name" value="ABC2_perm_RbbA"/>
    <property type="match status" value="1"/>
</dbReference>
<proteinExistence type="inferred from homology"/>
<feature type="transmembrane region" description="Helical" evidence="9">
    <location>
        <begin position="745"/>
        <end position="770"/>
    </location>
</feature>
<keyword evidence="7 9" id="KW-0472">Membrane</keyword>
<comment type="similarity">
    <text evidence="2">Belongs to the ABC transporter superfamily.</text>
</comment>
<sequence length="942" mass="102075">MSPGAVPPVARLEHVGLSYGATRALDDVTLDIPAGRMIGLIGPDGVGKSSLLSLIAGAHVVQSGRVEVLGGDMADAEHRRLTCPRIAYMPQGLGKNLYPTLSVFENIDFFGRLFGQDQAERHRRIAGLLKATGLDPFPDRPAGKLSGGMKQKVGLCCALIHDPDLLILDEPTTGVDPLSRRQFWQLIDTIRRDRPGMSVMVATAYMEEAQDFDWLVAMEDGRLLATGTPAELTARTGTPNLDAAFIALLPEEKRRGHREVVIPPRADAAEADIAIEAEHLTMRFGDFVAVDDVSFRIPRGEIFGFLGSNGCGKTTTMKMLTGLLPASEGTARLFGREVDPNDIEVRRHVGYMSQAFSLYTELTVRQNLDLHARLFRLAPETIPGRIEEMAARFDLQDIMDDLPDALPLGIRQRLSLAVAMIHAPDILILDEPTSGVDPVARDGFWQILSDLSRKDSVTIFVSTHFMNEAELCDRISLMHAGRVLVSDTPAAIVRKRGAGSLEEAFIAYLEEAIDARAKTAPPAAGGTSAPAPATPAVPEKPPVPAGPVPPRPASPPAAAAHAASPRRFDPRRMFAYTRREALELRRDPIRATLALLGTVILMFVVGYGINMDVDNLSFAVLDRDDTALSQDYVQQIAGSRYFIEKPPITDYADMDRRMRDGEISLAIEIPPGFARDVARGNKTVEIGAWIDGAMPSRAETVRGYVQGMHAAWLTQKARQRYGDAATVGDFRIEIRYRYNPGVQSLVAIVPAMLPLLLMMIPAMLAVLSVVREKELGSITNFYVTPVTRFEFLVGKQLPYVALAMLNFAMLVAFAVFIFRVPFTGSLLALSLAALLYVFAATALGLLLSTFMSSQIAAIFGTALLTLIPAVNYSGMIDPVTSLQGAGAFVGQIYPATYFMTIARGTFSKGLGFADLAGSFLPLLIAGPVLLGLGIALLKKQAS</sequence>
<evidence type="ECO:0000256" key="5">
    <source>
        <dbReference type="ARBA" id="ARBA00022840"/>
    </source>
</evidence>
<feature type="transmembrane region" description="Helical" evidence="9">
    <location>
        <begin position="797"/>
        <end position="818"/>
    </location>
</feature>
<feature type="transmembrane region" description="Helical" evidence="9">
    <location>
        <begin position="918"/>
        <end position="937"/>
    </location>
</feature>
<dbReference type="InterPro" id="IPR003593">
    <property type="entry name" value="AAA+_ATPase"/>
</dbReference>
<accession>A0ABW4Z253</accession>
<dbReference type="Gene3D" id="3.40.1710.10">
    <property type="entry name" value="abc type-2 transporter like domain"/>
    <property type="match status" value="1"/>
</dbReference>
<dbReference type="EMBL" id="JBHUHD010000001">
    <property type="protein sequence ID" value="MFD2142620.1"/>
    <property type="molecule type" value="Genomic_DNA"/>
</dbReference>
<comment type="caution">
    <text evidence="12">The sequence shown here is derived from an EMBL/GenBank/DDBJ whole genome shotgun (WGS) entry which is preliminary data.</text>
</comment>
<dbReference type="PROSITE" id="PS50893">
    <property type="entry name" value="ABC_TRANSPORTER_2"/>
    <property type="match status" value="2"/>
</dbReference>
<keyword evidence="13" id="KW-1185">Reference proteome</keyword>